<comment type="subcellular location">
    <subcellularLocation>
        <location evidence="1">Membrane</location>
        <topology evidence="1">Multi-pass membrane protein</topology>
    </subcellularLocation>
</comment>
<dbReference type="Pfam" id="PF07690">
    <property type="entry name" value="MFS_1"/>
    <property type="match status" value="1"/>
</dbReference>
<feature type="transmembrane region" description="Helical" evidence="10">
    <location>
        <begin position="142"/>
        <end position="162"/>
    </location>
</feature>
<evidence type="ECO:0000256" key="5">
    <source>
        <dbReference type="ARBA" id="ARBA00023136"/>
    </source>
</evidence>
<dbReference type="InterPro" id="IPR020846">
    <property type="entry name" value="MFS_dom"/>
</dbReference>
<accession>A0A365MYC5</accession>
<dbReference type="GO" id="GO:0016020">
    <property type="term" value="C:membrane"/>
    <property type="evidence" value="ECO:0007669"/>
    <property type="project" value="UniProtKB-SubCell"/>
</dbReference>
<feature type="region of interest" description="Disordered" evidence="9">
    <location>
        <begin position="537"/>
        <end position="577"/>
    </location>
</feature>
<evidence type="ECO:0000256" key="3">
    <source>
        <dbReference type="ARBA" id="ARBA00022692"/>
    </source>
</evidence>
<comment type="similarity">
    <text evidence="8">Belongs to the major facilitator superfamily. Allantoate permease family.</text>
</comment>
<evidence type="ECO:0000256" key="10">
    <source>
        <dbReference type="SAM" id="Phobius"/>
    </source>
</evidence>
<dbReference type="Proteomes" id="UP000251714">
    <property type="component" value="Unassembled WGS sequence"/>
</dbReference>
<keyword evidence="5 10" id="KW-0472">Membrane</keyword>
<dbReference type="CDD" id="cd12148">
    <property type="entry name" value="fungal_TF_MHR"/>
    <property type="match status" value="1"/>
</dbReference>
<dbReference type="InterPro" id="IPR021858">
    <property type="entry name" value="Fun_TF"/>
</dbReference>
<organism evidence="12 13">
    <name type="scientific">Gibberella intermedia</name>
    <name type="common">Bulb rot disease fungus</name>
    <name type="synonym">Fusarium proliferatum</name>
    <dbReference type="NCBI Taxonomy" id="948311"/>
    <lineage>
        <taxon>Eukaryota</taxon>
        <taxon>Fungi</taxon>
        <taxon>Dikarya</taxon>
        <taxon>Ascomycota</taxon>
        <taxon>Pezizomycotina</taxon>
        <taxon>Sordariomycetes</taxon>
        <taxon>Hypocreomycetidae</taxon>
        <taxon>Hypocreales</taxon>
        <taxon>Nectriaceae</taxon>
        <taxon>Fusarium</taxon>
        <taxon>Fusarium fujikuroi species complex</taxon>
    </lineage>
</organism>
<evidence type="ECO:0000256" key="1">
    <source>
        <dbReference type="ARBA" id="ARBA00004141"/>
    </source>
</evidence>
<dbReference type="SUPFAM" id="SSF103473">
    <property type="entry name" value="MFS general substrate transporter"/>
    <property type="match status" value="1"/>
</dbReference>
<evidence type="ECO:0000256" key="7">
    <source>
        <dbReference type="ARBA" id="ARBA00023242"/>
    </source>
</evidence>
<evidence type="ECO:0000256" key="4">
    <source>
        <dbReference type="ARBA" id="ARBA00022989"/>
    </source>
</evidence>
<feature type="transmembrane region" description="Helical" evidence="10">
    <location>
        <begin position="416"/>
        <end position="437"/>
    </location>
</feature>
<feature type="domain" description="Major facilitator superfamily (MFS) profile" evidence="11">
    <location>
        <begin position="45"/>
        <end position="440"/>
    </location>
</feature>
<dbReference type="InterPro" id="IPR036259">
    <property type="entry name" value="MFS_trans_sf"/>
</dbReference>
<name>A0A365MYC5_GIBIN</name>
<dbReference type="PANTHER" id="PTHR43791">
    <property type="entry name" value="PERMEASE-RELATED"/>
    <property type="match status" value="1"/>
</dbReference>
<evidence type="ECO:0000313" key="13">
    <source>
        <dbReference type="Proteomes" id="UP000251714"/>
    </source>
</evidence>
<keyword evidence="7" id="KW-0539">Nucleus</keyword>
<dbReference type="AlphaFoldDB" id="A0A365MYC5"/>
<dbReference type="Pfam" id="PF11951">
    <property type="entry name" value="Fungal_trans_2"/>
    <property type="match status" value="1"/>
</dbReference>
<dbReference type="InterPro" id="IPR011701">
    <property type="entry name" value="MFS"/>
</dbReference>
<feature type="transmembrane region" description="Helical" evidence="10">
    <location>
        <begin position="322"/>
        <end position="340"/>
    </location>
</feature>
<protein>
    <recommendedName>
        <fullName evidence="11">Major facilitator superfamily (MFS) profile domain-containing protein</fullName>
    </recommendedName>
</protein>
<evidence type="ECO:0000256" key="2">
    <source>
        <dbReference type="ARBA" id="ARBA00022448"/>
    </source>
</evidence>
<feature type="transmembrane region" description="Helical" evidence="10">
    <location>
        <begin position="384"/>
        <end position="404"/>
    </location>
</feature>
<dbReference type="EMBL" id="PKMI01000028">
    <property type="protein sequence ID" value="RBA13442.1"/>
    <property type="molecule type" value="Genomic_DNA"/>
</dbReference>
<feature type="transmembrane region" description="Helical" evidence="10">
    <location>
        <begin position="203"/>
        <end position="225"/>
    </location>
</feature>
<feature type="transmembrane region" description="Helical" evidence="10">
    <location>
        <begin position="352"/>
        <end position="372"/>
    </location>
</feature>
<keyword evidence="6" id="KW-0325">Glycoprotein</keyword>
<reference evidence="12 13" key="1">
    <citation type="submission" date="2017-12" db="EMBL/GenBank/DDBJ databases">
        <title>Genome sequence of the mycotoxigenic crop pathogen Fusarium proliferatum, strain ITEM 2341 from Date Palm.</title>
        <authorList>
            <person name="Almiman B.F."/>
            <person name="Shittu T.A."/>
            <person name="Muthumeenakshi S."/>
            <person name="Baroncelli R."/>
            <person name="Sreenivasaprasada S."/>
        </authorList>
    </citation>
    <scope>NUCLEOTIDE SEQUENCE [LARGE SCALE GENOMIC DNA]</scope>
    <source>
        <strain evidence="12 13">ITEM 2341</strain>
    </source>
</reference>
<gene>
    <name evidence="12" type="ORF">FPRO05_02236</name>
</gene>
<feature type="transmembrane region" description="Helical" evidence="10">
    <location>
        <begin position="112"/>
        <end position="130"/>
    </location>
</feature>
<dbReference type="GO" id="GO:0022857">
    <property type="term" value="F:transmembrane transporter activity"/>
    <property type="evidence" value="ECO:0007669"/>
    <property type="project" value="InterPro"/>
</dbReference>
<keyword evidence="4 10" id="KW-1133">Transmembrane helix</keyword>
<evidence type="ECO:0000256" key="8">
    <source>
        <dbReference type="ARBA" id="ARBA00037968"/>
    </source>
</evidence>
<evidence type="ECO:0000313" key="12">
    <source>
        <dbReference type="EMBL" id="RBA13442.1"/>
    </source>
</evidence>
<feature type="transmembrane region" description="Helical" evidence="10">
    <location>
        <begin position="273"/>
        <end position="290"/>
    </location>
</feature>
<dbReference type="FunFam" id="1.20.1250.20:FF:000064">
    <property type="entry name" value="MFS allantoate transporter"/>
    <property type="match status" value="1"/>
</dbReference>
<comment type="caution">
    <text evidence="12">The sequence shown here is derived from an EMBL/GenBank/DDBJ whole genome shotgun (WGS) entry which is preliminary data.</text>
</comment>
<proteinExistence type="inferred from homology"/>
<dbReference type="Gene3D" id="1.20.1250.20">
    <property type="entry name" value="MFS general substrate transporter like domains"/>
    <property type="match status" value="1"/>
</dbReference>
<keyword evidence="2" id="KW-0813">Transport</keyword>
<dbReference type="PANTHER" id="PTHR43791:SF103">
    <property type="entry name" value="MAJOR FACILITATOR SUPERFAMILY (MFS) PROFILE DOMAIN-CONTAINING PROTEIN-RELATED"/>
    <property type="match status" value="1"/>
</dbReference>
<evidence type="ECO:0000256" key="9">
    <source>
        <dbReference type="SAM" id="MobiDB-lite"/>
    </source>
</evidence>
<feature type="transmembrane region" description="Helical" evidence="10">
    <location>
        <begin position="296"/>
        <end position="315"/>
    </location>
</feature>
<dbReference type="PROSITE" id="PS50850">
    <property type="entry name" value="MFS"/>
    <property type="match status" value="1"/>
</dbReference>
<evidence type="ECO:0000259" key="11">
    <source>
        <dbReference type="PROSITE" id="PS50850"/>
    </source>
</evidence>
<evidence type="ECO:0000256" key="6">
    <source>
        <dbReference type="ARBA" id="ARBA00023180"/>
    </source>
</evidence>
<feature type="transmembrane region" description="Helical" evidence="10">
    <location>
        <begin position="174"/>
        <end position="197"/>
    </location>
</feature>
<sequence>MVSAPEAKPEIFDGEKAISVMDQDDDPSISNIEEKPLVRKIDLHLMPILIAIYILQYLDKSSLNTASLLGIIQDTKLVGQEFPWLNSAFYFGYLAATYPVSILLVKFPIAKLLASSILIWAVVLGCHGASENFTALCSLRVLLGAFEATISPGFTLITGLWYKPSEHAARHSLWFLGNSVGSLLGSLIAYGCTFITGGPLAPWRWLFIVLGIITAGWAIVLYVWLPDTPATARFLNPAQRVWATQRPQVAQRSFKTNKWSNTQFLEAMMDPKTWFQFFVITTVSLSNGVIANSLLLGMPLAVYNVIVVLLSAWLTKRCRKSRCIVAASASALSLVGTILVRQLPATDNAGRYIGLILCASCANVFPMMLSLISSNVAGFTKKSTVNAVFFLGYCAGNIAGPQFFIPKEAPKYGTAFTALFAIFFILIGLILAFRQYLAWENSRRDKAQGVYIDAESPQRDAMPAIVMEATDETDFENMNFRKTVMETEKPSQRNNSRVAIGCTACRVEYVDETDRVSQDYESQEQEDICLAQDLSIDPDLAEPGQPSSEAAHVSPPSQIVHTISPMPDISHHDFANSPASSQLTRHLRYSSELVRSPDSPYSRPPLQFTTREAELIKNFTENMALWADATDVHRHFELEVPRRSLYFPVLCYAVFAFSSRHLNRDKADTSTEALEYYNSCLSVLIEAVDKASGHIDEETLAAIAILRQYEEMDTEDMEMHLTGTSRIVNSMSEFDFNGGLGEAAAWLCLRQDIYVSLTRLRPLRSNLENYLQSDIFRRTDDAAYANKMVYLLARSLGSIYPSDSSISNESLENIRLEVDGWFDSKPAAFNPILESARNKGGGNSLPIIWVLSPFHSVGLQYYHIAKIVLAMSFPIATDSVFEQIRESKKVERTIRSHLLQVIALASSHAKAENALFTARGSVFTDRMDQDMVLDFLRHIQQKTGWQTESLSSSLQQQWTQDSNED</sequence>
<keyword evidence="3 10" id="KW-0812">Transmembrane</keyword>